<evidence type="ECO:0000313" key="2">
    <source>
        <dbReference type="EMBL" id="TQV87756.1"/>
    </source>
</evidence>
<dbReference type="SUPFAM" id="SSF49464">
    <property type="entry name" value="Carboxypeptidase regulatory domain-like"/>
    <property type="match status" value="1"/>
</dbReference>
<organism evidence="2 3">
    <name type="scientific">Aliikangiella coralliicola</name>
    <dbReference type="NCBI Taxonomy" id="2592383"/>
    <lineage>
        <taxon>Bacteria</taxon>
        <taxon>Pseudomonadati</taxon>
        <taxon>Pseudomonadota</taxon>
        <taxon>Gammaproteobacteria</taxon>
        <taxon>Oceanospirillales</taxon>
        <taxon>Pleioneaceae</taxon>
        <taxon>Aliikangiella</taxon>
    </lineage>
</organism>
<proteinExistence type="predicted"/>
<protein>
    <submittedName>
        <fullName evidence="2">Carboxypeptidase regulatory-like domain-containing protein</fullName>
    </submittedName>
</protein>
<feature type="compositionally biased region" description="Polar residues" evidence="1">
    <location>
        <begin position="1"/>
        <end position="13"/>
    </location>
</feature>
<gene>
    <name evidence="2" type="ORF">FLL46_10240</name>
</gene>
<dbReference type="RefSeq" id="WP_142893417.1">
    <property type="nucleotide sequence ID" value="NZ_ML660163.1"/>
</dbReference>
<sequence>MSRTVGGNGSSPKRVSKAEVSRVLKDGLQLNNDLRVNGLSGLSSFRRSKAKMQTREQTRLVAKYDAQHSRVQAVDAKLSANIDTISGLRMETNRAGEPREACDERTWTVKGRIYDRKGCPVAGAEVAVYDESGKPVSQVAPTHSDKQGRYQISYSASKERIDQVLREDGHSSTGGGGRDSKKSAAAGKRAKRSAKGDQDSDNLASGSGLRINTNVSDNADDVDSSAQLQINTRRETAVFVRALVAPDGKQDDPLCADSTLMVPKIGNCNYRDLIFDTDRAAGLVSDIDKNRRASRYLGNSATRELHDLKNEKGTCQIDEIRGDHCVRFKSIKESESFGYDFCAYCFGRERSKR</sequence>
<name>A0A545UE63_9GAMM</name>
<dbReference type="InterPro" id="IPR008969">
    <property type="entry name" value="CarboxyPept-like_regulatory"/>
</dbReference>
<dbReference type="Proteomes" id="UP000315439">
    <property type="component" value="Unassembled WGS sequence"/>
</dbReference>
<evidence type="ECO:0000313" key="3">
    <source>
        <dbReference type="Proteomes" id="UP000315439"/>
    </source>
</evidence>
<feature type="region of interest" description="Disordered" evidence="1">
    <location>
        <begin position="1"/>
        <end position="20"/>
    </location>
</feature>
<dbReference type="EMBL" id="VIKS01000006">
    <property type="protein sequence ID" value="TQV87756.1"/>
    <property type="molecule type" value="Genomic_DNA"/>
</dbReference>
<feature type="compositionally biased region" description="Polar residues" evidence="1">
    <location>
        <begin position="201"/>
        <end position="213"/>
    </location>
</feature>
<dbReference type="GO" id="GO:0004180">
    <property type="term" value="F:carboxypeptidase activity"/>
    <property type="evidence" value="ECO:0007669"/>
    <property type="project" value="UniProtKB-KW"/>
</dbReference>
<keyword evidence="3" id="KW-1185">Reference proteome</keyword>
<feature type="region of interest" description="Disordered" evidence="1">
    <location>
        <begin position="167"/>
        <end position="222"/>
    </location>
</feature>
<keyword evidence="2" id="KW-0378">Hydrolase</keyword>
<comment type="caution">
    <text evidence="2">The sequence shown here is derived from an EMBL/GenBank/DDBJ whole genome shotgun (WGS) entry which is preliminary data.</text>
</comment>
<accession>A0A545UE63</accession>
<dbReference type="OrthoDB" id="9762853at2"/>
<keyword evidence="2" id="KW-0121">Carboxypeptidase</keyword>
<keyword evidence="2" id="KW-0645">Protease</keyword>
<dbReference type="AlphaFoldDB" id="A0A545UE63"/>
<reference evidence="2 3" key="1">
    <citation type="submission" date="2019-07" db="EMBL/GenBank/DDBJ databases">
        <title>Draft genome for Aliikangiella sp. M105.</title>
        <authorList>
            <person name="Wang G."/>
        </authorList>
    </citation>
    <scope>NUCLEOTIDE SEQUENCE [LARGE SCALE GENOMIC DNA]</scope>
    <source>
        <strain evidence="2 3">M105</strain>
    </source>
</reference>
<evidence type="ECO:0000256" key="1">
    <source>
        <dbReference type="SAM" id="MobiDB-lite"/>
    </source>
</evidence>